<dbReference type="STRING" id="37546.A0A1B0F9N0"/>
<accession>A0A1B0F9N0</accession>
<keyword evidence="1" id="KW-0812">Transmembrane</keyword>
<keyword evidence="3" id="KW-1185">Reference proteome</keyword>
<organism evidence="2 3">
    <name type="scientific">Glossina morsitans morsitans</name>
    <name type="common">Savannah tsetse fly</name>
    <dbReference type="NCBI Taxonomy" id="37546"/>
    <lineage>
        <taxon>Eukaryota</taxon>
        <taxon>Metazoa</taxon>
        <taxon>Ecdysozoa</taxon>
        <taxon>Arthropoda</taxon>
        <taxon>Hexapoda</taxon>
        <taxon>Insecta</taxon>
        <taxon>Pterygota</taxon>
        <taxon>Neoptera</taxon>
        <taxon>Endopterygota</taxon>
        <taxon>Diptera</taxon>
        <taxon>Brachycera</taxon>
        <taxon>Muscomorpha</taxon>
        <taxon>Hippoboscoidea</taxon>
        <taxon>Glossinidae</taxon>
        <taxon>Glossina</taxon>
    </lineage>
</organism>
<proteinExistence type="predicted"/>
<protein>
    <submittedName>
        <fullName evidence="2">Uncharacterized protein</fullName>
    </submittedName>
</protein>
<reference evidence="2" key="1">
    <citation type="submission" date="2020-05" db="UniProtKB">
        <authorList>
            <consortium name="EnsemblMetazoa"/>
        </authorList>
    </citation>
    <scope>IDENTIFICATION</scope>
    <source>
        <strain evidence="2">Yale</strain>
    </source>
</reference>
<keyword evidence="1" id="KW-0472">Membrane</keyword>
<dbReference type="Proteomes" id="UP000092444">
    <property type="component" value="Unassembled WGS sequence"/>
</dbReference>
<feature type="transmembrane region" description="Helical" evidence="1">
    <location>
        <begin position="102"/>
        <end position="126"/>
    </location>
</feature>
<evidence type="ECO:0000313" key="2">
    <source>
        <dbReference type="EnsemblMetazoa" id="GMOY000197-PA"/>
    </source>
</evidence>
<feature type="transmembrane region" description="Helical" evidence="1">
    <location>
        <begin position="39"/>
        <end position="59"/>
    </location>
</feature>
<name>A0A1B0F9N0_GLOMM</name>
<keyword evidence="1" id="KW-1133">Transmembrane helix</keyword>
<dbReference type="EnsemblMetazoa" id="GMOY000197-RA">
    <property type="protein sequence ID" value="GMOY000197-PA"/>
    <property type="gene ID" value="GMOY000197"/>
</dbReference>
<sequence>MTFELKWLNVSWDWNQFCVTGLRPFGSGSNDLLPCFQEIVLQFPAYTLFAAISAYNFGIYNRCVARNRTQLMAINIRAVLSLLLALLAGIKLEEFYRLGSTLYASDILVACSEVLMWLVHCGYLLSSRRCGVLSHRGSLAMLVLW</sequence>
<dbReference type="EMBL" id="CCAG010005371">
    <property type="status" value="NOT_ANNOTATED_CDS"/>
    <property type="molecule type" value="Genomic_DNA"/>
</dbReference>
<dbReference type="VEuPathDB" id="VectorBase:GMOY000197"/>
<dbReference type="AlphaFoldDB" id="A0A1B0F9N0"/>
<feature type="transmembrane region" description="Helical" evidence="1">
    <location>
        <begin position="71"/>
        <end position="90"/>
    </location>
</feature>
<evidence type="ECO:0000313" key="3">
    <source>
        <dbReference type="Proteomes" id="UP000092444"/>
    </source>
</evidence>
<evidence type="ECO:0000256" key="1">
    <source>
        <dbReference type="SAM" id="Phobius"/>
    </source>
</evidence>